<gene>
    <name evidence="8" type="primary">bla</name>
    <name evidence="8" type="ORF">M0H32_27945</name>
</gene>
<dbReference type="PANTHER" id="PTHR35333:SF3">
    <property type="entry name" value="BETA-LACTAMASE-TYPE TRANSPEPTIDASE FOLD CONTAINING PROTEIN"/>
    <property type="match status" value="1"/>
</dbReference>
<comment type="caution">
    <text evidence="8">The sequence shown here is derived from an EMBL/GenBank/DDBJ whole genome shotgun (WGS) entry which is preliminary data.</text>
</comment>
<sequence length="299" mass="31812">MIRSIRRFARTSAVVAALVAVPATAQPAWAGSLQFAPLERVVLDAEARLSAHIGVAVIDTETGEAWQHRGAERFPTNSTFKAFLCAALLDAGAKGQVDPDRKVTVRDSDLVSYSPVTEKHVGGDPLSLRELCEITVTISDNAAANLVMKEIGGPDALTAYLRAIGDDVTRADRWEPESNSGIPGDERDTTSPEAAAETLKKLVLEKTLPDTERKLLTDWLIGNKVGKATLRAGLPEGWRIADKTGAGANGSRNNIAVIWPDGRKPVVIAIYITQTAASFDARNAAIAEIGQALAEGLTP</sequence>
<dbReference type="GO" id="GO:0008800">
    <property type="term" value="F:beta-lactamase activity"/>
    <property type="evidence" value="ECO:0007669"/>
    <property type="project" value="UniProtKB-EC"/>
</dbReference>
<feature type="chain" id="PRO_5045169518" description="beta-lactamase" evidence="6">
    <location>
        <begin position="31"/>
        <end position="299"/>
    </location>
</feature>
<dbReference type="InterPro" id="IPR012338">
    <property type="entry name" value="Beta-lactam/transpept-like"/>
</dbReference>
<dbReference type="Gene3D" id="3.40.710.10">
    <property type="entry name" value="DD-peptidase/beta-lactamase superfamily"/>
    <property type="match status" value="1"/>
</dbReference>
<organism evidence="8 9">
    <name type="scientific">Roseibium sediminicola</name>
    <dbReference type="NCBI Taxonomy" id="2933272"/>
    <lineage>
        <taxon>Bacteria</taxon>
        <taxon>Pseudomonadati</taxon>
        <taxon>Pseudomonadota</taxon>
        <taxon>Alphaproteobacteria</taxon>
        <taxon>Hyphomicrobiales</taxon>
        <taxon>Stappiaceae</taxon>
        <taxon>Roseibium</taxon>
    </lineage>
</organism>
<feature type="domain" description="Beta-lactamase class A catalytic" evidence="7">
    <location>
        <begin position="54"/>
        <end position="271"/>
    </location>
</feature>
<dbReference type="RefSeq" id="WP_248159940.1">
    <property type="nucleotide sequence ID" value="NZ_JALNMJ010000037.1"/>
</dbReference>
<dbReference type="PROSITE" id="PS51318">
    <property type="entry name" value="TAT"/>
    <property type="match status" value="1"/>
</dbReference>
<dbReference type="SUPFAM" id="SSF56601">
    <property type="entry name" value="beta-lactamase/transpeptidase-like"/>
    <property type="match status" value="1"/>
</dbReference>
<dbReference type="InterPro" id="IPR000871">
    <property type="entry name" value="Beta-lactam_class-A"/>
</dbReference>
<evidence type="ECO:0000313" key="9">
    <source>
        <dbReference type="Proteomes" id="UP001431221"/>
    </source>
</evidence>
<dbReference type="Pfam" id="PF13354">
    <property type="entry name" value="Beta-lactamase2"/>
    <property type="match status" value="1"/>
</dbReference>
<evidence type="ECO:0000256" key="1">
    <source>
        <dbReference type="ARBA" id="ARBA00001526"/>
    </source>
</evidence>
<reference evidence="8" key="1">
    <citation type="submission" date="2022-04" db="EMBL/GenBank/DDBJ databases">
        <title>Roseibium sp. CAU 1639 isolated from mud.</title>
        <authorList>
            <person name="Kim W."/>
        </authorList>
    </citation>
    <scope>NUCLEOTIDE SEQUENCE</scope>
    <source>
        <strain evidence="8">CAU 1639</strain>
    </source>
</reference>
<feature type="region of interest" description="Disordered" evidence="5">
    <location>
        <begin position="172"/>
        <end position="193"/>
    </location>
</feature>
<accession>A0ABT0H2U7</accession>
<keyword evidence="6" id="KW-0732">Signal</keyword>
<dbReference type="NCBIfam" id="NF033103">
    <property type="entry name" value="bla_class_A"/>
    <property type="match status" value="1"/>
</dbReference>
<keyword evidence="8" id="KW-0378">Hydrolase</keyword>
<evidence type="ECO:0000256" key="5">
    <source>
        <dbReference type="SAM" id="MobiDB-lite"/>
    </source>
</evidence>
<proteinExistence type="inferred from homology"/>
<evidence type="ECO:0000256" key="2">
    <source>
        <dbReference type="ARBA" id="ARBA00009009"/>
    </source>
</evidence>
<dbReference type="EC" id="3.5.2.6" evidence="3"/>
<evidence type="ECO:0000256" key="6">
    <source>
        <dbReference type="SAM" id="SignalP"/>
    </source>
</evidence>
<dbReference type="InterPro" id="IPR006311">
    <property type="entry name" value="TAT_signal"/>
</dbReference>
<evidence type="ECO:0000256" key="4">
    <source>
        <dbReference type="ARBA" id="ARBA00030171"/>
    </source>
</evidence>
<evidence type="ECO:0000256" key="3">
    <source>
        <dbReference type="ARBA" id="ARBA00012865"/>
    </source>
</evidence>
<evidence type="ECO:0000259" key="7">
    <source>
        <dbReference type="Pfam" id="PF13354"/>
    </source>
</evidence>
<dbReference type="PRINTS" id="PR00118">
    <property type="entry name" value="BLACTAMASEA"/>
</dbReference>
<dbReference type="Proteomes" id="UP001431221">
    <property type="component" value="Unassembled WGS sequence"/>
</dbReference>
<protein>
    <recommendedName>
        <fullName evidence="3">beta-lactamase</fullName>
        <ecNumber evidence="3">3.5.2.6</ecNumber>
    </recommendedName>
    <alternativeName>
        <fullName evidence="4">Penicillinase</fullName>
    </alternativeName>
</protein>
<comment type="catalytic activity">
    <reaction evidence="1">
        <text>a beta-lactam + H2O = a substituted beta-amino acid</text>
        <dbReference type="Rhea" id="RHEA:20401"/>
        <dbReference type="ChEBI" id="CHEBI:15377"/>
        <dbReference type="ChEBI" id="CHEBI:35627"/>
        <dbReference type="ChEBI" id="CHEBI:140347"/>
        <dbReference type="EC" id="3.5.2.6"/>
    </reaction>
</comment>
<dbReference type="EMBL" id="JALNMJ010000037">
    <property type="protein sequence ID" value="MCK7616007.1"/>
    <property type="molecule type" value="Genomic_DNA"/>
</dbReference>
<comment type="similarity">
    <text evidence="2">Belongs to the class-A beta-lactamase family.</text>
</comment>
<evidence type="ECO:0000313" key="8">
    <source>
        <dbReference type="EMBL" id="MCK7616007.1"/>
    </source>
</evidence>
<dbReference type="InterPro" id="IPR045155">
    <property type="entry name" value="Beta-lactam_cat"/>
</dbReference>
<keyword evidence="9" id="KW-1185">Reference proteome</keyword>
<dbReference type="PANTHER" id="PTHR35333">
    <property type="entry name" value="BETA-LACTAMASE"/>
    <property type="match status" value="1"/>
</dbReference>
<feature type="signal peptide" evidence="6">
    <location>
        <begin position="1"/>
        <end position="30"/>
    </location>
</feature>
<name>A0ABT0H2U7_9HYPH</name>